<protein>
    <submittedName>
        <fullName evidence="6">Predicted arabinose efflux permease, MFS family</fullName>
    </submittedName>
</protein>
<reference evidence="7" key="1">
    <citation type="submission" date="2016-10" db="EMBL/GenBank/DDBJ databases">
        <authorList>
            <person name="Varghese N."/>
            <person name="Submissions S."/>
        </authorList>
    </citation>
    <scope>NUCLEOTIDE SEQUENCE [LARGE SCALE GENOMIC DNA]</scope>
    <source>
        <strain evidence="7">DSM 26893</strain>
    </source>
</reference>
<dbReference type="InterPro" id="IPR011701">
    <property type="entry name" value="MFS"/>
</dbReference>
<evidence type="ECO:0000313" key="6">
    <source>
        <dbReference type="EMBL" id="SEN66319.1"/>
    </source>
</evidence>
<dbReference type="InterPro" id="IPR020846">
    <property type="entry name" value="MFS_dom"/>
</dbReference>
<organism evidence="6 7">
    <name type="scientific">Palleronia pelagia</name>
    <dbReference type="NCBI Taxonomy" id="387096"/>
    <lineage>
        <taxon>Bacteria</taxon>
        <taxon>Pseudomonadati</taxon>
        <taxon>Pseudomonadota</taxon>
        <taxon>Alphaproteobacteria</taxon>
        <taxon>Rhodobacterales</taxon>
        <taxon>Roseobacteraceae</taxon>
        <taxon>Palleronia</taxon>
    </lineage>
</organism>
<keyword evidence="1 4" id="KW-0812">Transmembrane</keyword>
<dbReference type="RefSeq" id="WP_091845779.1">
    <property type="nucleotide sequence ID" value="NZ_FOCM01000005.1"/>
</dbReference>
<evidence type="ECO:0000313" key="7">
    <source>
        <dbReference type="Proteomes" id="UP000199372"/>
    </source>
</evidence>
<accession>A0A1H8IDE5</accession>
<feature type="transmembrane region" description="Helical" evidence="4">
    <location>
        <begin position="171"/>
        <end position="192"/>
    </location>
</feature>
<feature type="transmembrane region" description="Helical" evidence="4">
    <location>
        <begin position="360"/>
        <end position="381"/>
    </location>
</feature>
<keyword evidence="3 4" id="KW-0472">Membrane</keyword>
<dbReference type="AlphaFoldDB" id="A0A1H8IDE5"/>
<dbReference type="InterPro" id="IPR036259">
    <property type="entry name" value="MFS_trans_sf"/>
</dbReference>
<feature type="transmembrane region" description="Helical" evidence="4">
    <location>
        <begin position="141"/>
        <end position="165"/>
    </location>
</feature>
<feature type="transmembrane region" description="Helical" evidence="4">
    <location>
        <begin position="84"/>
        <end position="105"/>
    </location>
</feature>
<proteinExistence type="predicted"/>
<dbReference type="SUPFAM" id="SSF103473">
    <property type="entry name" value="MFS general substrate transporter"/>
    <property type="match status" value="1"/>
</dbReference>
<keyword evidence="2 4" id="KW-1133">Transmembrane helix</keyword>
<gene>
    <name evidence="6" type="ORF">SAMN04488011_105188</name>
</gene>
<dbReference type="Proteomes" id="UP000199372">
    <property type="component" value="Unassembled WGS sequence"/>
</dbReference>
<dbReference type="Gene3D" id="1.20.1250.20">
    <property type="entry name" value="MFS general substrate transporter like domains"/>
    <property type="match status" value="1"/>
</dbReference>
<evidence type="ECO:0000256" key="3">
    <source>
        <dbReference type="ARBA" id="ARBA00023136"/>
    </source>
</evidence>
<dbReference type="Pfam" id="PF07690">
    <property type="entry name" value="MFS_1"/>
    <property type="match status" value="1"/>
</dbReference>
<feature type="transmembrane region" description="Helical" evidence="4">
    <location>
        <begin position="335"/>
        <end position="354"/>
    </location>
</feature>
<dbReference type="PROSITE" id="PS50850">
    <property type="entry name" value="MFS"/>
    <property type="match status" value="1"/>
</dbReference>
<feature type="transmembrane region" description="Helical" evidence="4">
    <location>
        <begin position="297"/>
        <end position="315"/>
    </location>
</feature>
<feature type="domain" description="Major facilitator superfamily (MFS) profile" evidence="5">
    <location>
        <begin position="18"/>
        <end position="382"/>
    </location>
</feature>
<keyword evidence="7" id="KW-1185">Reference proteome</keyword>
<evidence type="ECO:0000256" key="1">
    <source>
        <dbReference type="ARBA" id="ARBA00022692"/>
    </source>
</evidence>
<evidence type="ECO:0000256" key="4">
    <source>
        <dbReference type="SAM" id="Phobius"/>
    </source>
</evidence>
<feature type="transmembrane region" description="Helical" evidence="4">
    <location>
        <begin position="248"/>
        <end position="266"/>
    </location>
</feature>
<dbReference type="EMBL" id="FOCM01000005">
    <property type="protein sequence ID" value="SEN66319.1"/>
    <property type="molecule type" value="Genomic_DNA"/>
</dbReference>
<evidence type="ECO:0000256" key="2">
    <source>
        <dbReference type="ARBA" id="ARBA00022989"/>
    </source>
</evidence>
<sequence length="389" mass="39410">MQHASVAPGARTATDWTLAAALFVAGLLAAGQFAKVAMGLPVLAQTFDRPLTAVAFLVSVLGVVGIFGGVMAGGVVAAFGARRVLLTCLWLGAALSASQAIPLPFPVYVGLRVIEGVSHLGIVVAAPPLMAAAATDRDRPLAMAIWASFFGVSFALFAVAAPPILATGGMAALTAAHAMGMAGIALVLAARLERSTRAPLRLDPLAAHVEIYTSPRLMAPGLGFVFYTLAFVALVTLLPAALGRPQMAVSLPLIALLGTFGAGPLMRRMAPDVVAALGFVLTAATAILLLAGWDGAALPLFLVMGLVPAASFAMIPDLNDTLPDRARATGCIAQMGNVGTTLGTPVFAAAYAVAGLPGMMAALLAACAAGLGVTLLMRRIVRASLPQMS</sequence>
<feature type="transmembrane region" description="Helical" evidence="4">
    <location>
        <begin position="273"/>
        <end position="291"/>
    </location>
</feature>
<name>A0A1H8IDE5_9RHOB</name>
<feature type="transmembrane region" description="Helical" evidence="4">
    <location>
        <begin position="224"/>
        <end position="242"/>
    </location>
</feature>
<evidence type="ECO:0000259" key="5">
    <source>
        <dbReference type="PROSITE" id="PS50850"/>
    </source>
</evidence>
<dbReference type="OrthoDB" id="6095882at2"/>
<dbReference type="GO" id="GO:0022857">
    <property type="term" value="F:transmembrane transporter activity"/>
    <property type="evidence" value="ECO:0007669"/>
    <property type="project" value="InterPro"/>
</dbReference>
<feature type="transmembrane region" description="Helical" evidence="4">
    <location>
        <begin position="54"/>
        <end position="77"/>
    </location>
</feature>
<feature type="transmembrane region" description="Helical" evidence="4">
    <location>
        <begin position="117"/>
        <end position="134"/>
    </location>
</feature>